<dbReference type="InterPro" id="IPR001128">
    <property type="entry name" value="Cyt_P450"/>
</dbReference>
<dbReference type="RefSeq" id="XP_020128654.1">
    <property type="nucleotide sequence ID" value="XM_020275221.1"/>
</dbReference>
<dbReference type="GeneID" id="31015482"/>
<dbReference type="Proteomes" id="UP000183809">
    <property type="component" value="Unassembled WGS sequence"/>
</dbReference>
<evidence type="ECO:0000256" key="5">
    <source>
        <dbReference type="ARBA" id="ARBA00023004"/>
    </source>
</evidence>
<evidence type="ECO:0000256" key="6">
    <source>
        <dbReference type="PIRSR" id="PIRSR602403-1"/>
    </source>
</evidence>
<keyword evidence="5 6" id="KW-0408">Iron</keyword>
<dbReference type="PRINTS" id="PR00465">
    <property type="entry name" value="EP450IV"/>
</dbReference>
<evidence type="ECO:0000313" key="8">
    <source>
        <dbReference type="EMBL" id="OJD32394.1"/>
    </source>
</evidence>
<sequence>MDFEMPTVRELLVSVFLISIPFQLHYLVCFVIFRHTLRSKRPGKIPPTVPTTLPLLGNVLAFVWNPVKFIEATVNSEPGSQQQNPVQLRLGFRSVFLVQGQENVKQLWKEKSITSANGTFYYALRYLFGMSARASRRYLLDDSGTAHKPQAQSRTAHNNRIAYGNHRLFAEFLTGPGLGPLVGRFERGLAKRVRELEVGGAWVAMDNFLELFTLDFTGVALEAICGPVLLALDPDFTRRFWEYSNGMSSLSKQLPRLFAPRAYAVRDSLVESVRRWHEYARERFRPEDVAADGDADPYWGCRFFRRRQEVLLAVDDFDERAVAAEDFAAIWGFNHNVILAAFWAAAEIFRSPALLARVRAEAAACASAASPVGFDVDRLVEQPLLQSIFAETLRLHVHIYNSRSTGTAPVPLGDWTIPPDSVILLSSSPAHLDPNAWNAGRHGEHPLDSFWPDRFLVYPGDPFSGPKKKVRPPTAPNCKAAGHPGTPVFQLDASMAGSWIPFGGGALTCPGRHFAKRQMLLMCALLARDFDIEILAADKALQNDWHTYGFGSQKPVGRVPYRIRRRPACEL</sequence>
<dbReference type="GO" id="GO:0016705">
    <property type="term" value="F:oxidoreductase activity, acting on paired donors, with incorporation or reduction of molecular oxygen"/>
    <property type="evidence" value="ECO:0007669"/>
    <property type="project" value="InterPro"/>
</dbReference>
<evidence type="ECO:0000313" key="9">
    <source>
        <dbReference type="Proteomes" id="UP000183809"/>
    </source>
</evidence>
<gene>
    <name evidence="8" type="ORF">BKCO1_3800014</name>
</gene>
<comment type="caution">
    <text evidence="8">The sequence shown here is derived from an EMBL/GenBank/DDBJ whole genome shotgun (WGS) entry which is preliminary data.</text>
</comment>
<evidence type="ECO:0000256" key="7">
    <source>
        <dbReference type="SAM" id="Phobius"/>
    </source>
</evidence>
<keyword evidence="7" id="KW-0812">Transmembrane</keyword>
<reference evidence="8 9" key="1">
    <citation type="submission" date="2016-10" db="EMBL/GenBank/DDBJ databases">
        <title>Proteomics and genomics reveal pathogen-plant mechanisms compatible with a hemibiotrophic lifestyle of Diplodia corticola.</title>
        <authorList>
            <person name="Fernandes I."/>
            <person name="De Jonge R."/>
            <person name="Van De Peer Y."/>
            <person name="Devreese B."/>
            <person name="Alves A."/>
            <person name="Esteves A.C."/>
        </authorList>
    </citation>
    <scope>NUCLEOTIDE SEQUENCE [LARGE SCALE GENOMIC DNA]</scope>
    <source>
        <strain evidence="8 9">CBS 112549</strain>
    </source>
</reference>
<proteinExistence type="inferred from homology"/>
<dbReference type="PANTHER" id="PTHR24304:SF2">
    <property type="entry name" value="24-HYDROXYCHOLESTEROL 7-ALPHA-HYDROXYLASE"/>
    <property type="match status" value="1"/>
</dbReference>
<protein>
    <submittedName>
        <fullName evidence="8">Nacht and ankyrin domain protein</fullName>
    </submittedName>
</protein>
<dbReference type="OrthoDB" id="1470350at2759"/>
<keyword evidence="7" id="KW-0472">Membrane</keyword>
<evidence type="ECO:0000256" key="2">
    <source>
        <dbReference type="ARBA" id="ARBA00010617"/>
    </source>
</evidence>
<dbReference type="SUPFAM" id="SSF48264">
    <property type="entry name" value="Cytochrome P450"/>
    <property type="match status" value="1"/>
</dbReference>
<evidence type="ECO:0000256" key="3">
    <source>
        <dbReference type="ARBA" id="ARBA00022617"/>
    </source>
</evidence>
<accession>A0A1J9QWL6</accession>
<dbReference type="Pfam" id="PF00067">
    <property type="entry name" value="p450"/>
    <property type="match status" value="1"/>
</dbReference>
<evidence type="ECO:0000256" key="1">
    <source>
        <dbReference type="ARBA" id="ARBA00001971"/>
    </source>
</evidence>
<dbReference type="GO" id="GO:0005506">
    <property type="term" value="F:iron ion binding"/>
    <property type="evidence" value="ECO:0007669"/>
    <property type="project" value="InterPro"/>
</dbReference>
<dbReference type="GO" id="GO:0008395">
    <property type="term" value="F:steroid hydroxylase activity"/>
    <property type="evidence" value="ECO:0007669"/>
    <property type="project" value="TreeGrafter"/>
</dbReference>
<dbReference type="InterPro" id="IPR050529">
    <property type="entry name" value="CYP450_sterol_14alpha_dmase"/>
</dbReference>
<keyword evidence="9" id="KW-1185">Reference proteome</keyword>
<comment type="cofactor">
    <cofactor evidence="1 6">
        <name>heme</name>
        <dbReference type="ChEBI" id="CHEBI:30413"/>
    </cofactor>
</comment>
<dbReference type="AlphaFoldDB" id="A0A1J9QWL6"/>
<dbReference type="Gene3D" id="1.10.630.10">
    <property type="entry name" value="Cytochrome P450"/>
    <property type="match status" value="1"/>
</dbReference>
<dbReference type="GO" id="GO:0020037">
    <property type="term" value="F:heme binding"/>
    <property type="evidence" value="ECO:0007669"/>
    <property type="project" value="InterPro"/>
</dbReference>
<dbReference type="PANTHER" id="PTHR24304">
    <property type="entry name" value="CYTOCHROME P450 FAMILY 7"/>
    <property type="match status" value="1"/>
</dbReference>
<keyword evidence="7" id="KW-1133">Transmembrane helix</keyword>
<evidence type="ECO:0000256" key="4">
    <source>
        <dbReference type="ARBA" id="ARBA00022723"/>
    </source>
</evidence>
<organism evidence="8 9">
    <name type="scientific">Diplodia corticola</name>
    <dbReference type="NCBI Taxonomy" id="236234"/>
    <lineage>
        <taxon>Eukaryota</taxon>
        <taxon>Fungi</taxon>
        <taxon>Dikarya</taxon>
        <taxon>Ascomycota</taxon>
        <taxon>Pezizomycotina</taxon>
        <taxon>Dothideomycetes</taxon>
        <taxon>Dothideomycetes incertae sedis</taxon>
        <taxon>Botryosphaeriales</taxon>
        <taxon>Botryosphaeriaceae</taxon>
        <taxon>Diplodia</taxon>
    </lineage>
</organism>
<dbReference type="STRING" id="236234.A0A1J9QWL6"/>
<comment type="similarity">
    <text evidence="2">Belongs to the cytochrome P450 family.</text>
</comment>
<dbReference type="InterPro" id="IPR036396">
    <property type="entry name" value="Cyt_P450_sf"/>
</dbReference>
<feature type="transmembrane region" description="Helical" evidence="7">
    <location>
        <begin position="12"/>
        <end position="33"/>
    </location>
</feature>
<keyword evidence="3 6" id="KW-0349">Heme</keyword>
<name>A0A1J9QWL6_9PEZI</name>
<dbReference type="EMBL" id="MNUE01000038">
    <property type="protein sequence ID" value="OJD32394.1"/>
    <property type="molecule type" value="Genomic_DNA"/>
</dbReference>
<dbReference type="CDD" id="cd11040">
    <property type="entry name" value="CYP7_CYP8-like"/>
    <property type="match status" value="1"/>
</dbReference>
<feature type="binding site" description="axial binding residue" evidence="6">
    <location>
        <position position="509"/>
    </location>
    <ligand>
        <name>heme</name>
        <dbReference type="ChEBI" id="CHEBI:30413"/>
    </ligand>
    <ligandPart>
        <name>Fe</name>
        <dbReference type="ChEBI" id="CHEBI:18248"/>
    </ligandPart>
</feature>
<dbReference type="InterPro" id="IPR002403">
    <property type="entry name" value="Cyt_P450_E_grp-IV"/>
</dbReference>
<keyword evidence="4 6" id="KW-0479">Metal-binding</keyword>